<dbReference type="AlphaFoldDB" id="A0A2X2UWN2"/>
<organism evidence="1 2">
    <name type="scientific">Capnocytophaga ochracea</name>
    <dbReference type="NCBI Taxonomy" id="1018"/>
    <lineage>
        <taxon>Bacteria</taxon>
        <taxon>Pseudomonadati</taxon>
        <taxon>Bacteroidota</taxon>
        <taxon>Flavobacteriia</taxon>
        <taxon>Flavobacteriales</taxon>
        <taxon>Flavobacteriaceae</taxon>
        <taxon>Capnocytophaga</taxon>
    </lineage>
</organism>
<protein>
    <submittedName>
        <fullName evidence="1">Uncharacterized protein</fullName>
    </submittedName>
</protein>
<sequence>MFKKITYYYLDKNCKLCRVELLTLLFGFVIRRQFCDVI</sequence>
<proteinExistence type="predicted"/>
<accession>A0A2X2UWN2</accession>
<reference evidence="1 2" key="1">
    <citation type="submission" date="2018-06" db="EMBL/GenBank/DDBJ databases">
        <authorList>
            <consortium name="Pathogen Informatics"/>
            <person name="Doyle S."/>
        </authorList>
    </citation>
    <scope>NUCLEOTIDE SEQUENCE [LARGE SCALE GENOMIC DNA]</scope>
    <source>
        <strain evidence="1 2">NCTC11545</strain>
    </source>
</reference>
<evidence type="ECO:0000313" key="2">
    <source>
        <dbReference type="Proteomes" id="UP000250169"/>
    </source>
</evidence>
<gene>
    <name evidence="1" type="ORF">NCTC11545_01147</name>
</gene>
<dbReference type="Proteomes" id="UP000250169">
    <property type="component" value="Unassembled WGS sequence"/>
</dbReference>
<dbReference type="EMBL" id="UAVS01000005">
    <property type="protein sequence ID" value="SQA93770.1"/>
    <property type="molecule type" value="Genomic_DNA"/>
</dbReference>
<evidence type="ECO:0000313" key="1">
    <source>
        <dbReference type="EMBL" id="SQA93770.1"/>
    </source>
</evidence>
<name>A0A2X2UWN2_CAPOC</name>